<organism evidence="1">
    <name type="scientific">marine sediment metagenome</name>
    <dbReference type="NCBI Taxonomy" id="412755"/>
    <lineage>
        <taxon>unclassified sequences</taxon>
        <taxon>metagenomes</taxon>
        <taxon>ecological metagenomes</taxon>
    </lineage>
</organism>
<accession>A0A0F8ZHC1</accession>
<name>A0A0F8ZHC1_9ZZZZ</name>
<gene>
    <name evidence="1" type="ORF">LCGC14_2695490</name>
</gene>
<dbReference type="EMBL" id="LAZR01047885">
    <property type="protein sequence ID" value="KKK93178.1"/>
    <property type="molecule type" value="Genomic_DNA"/>
</dbReference>
<proteinExistence type="predicted"/>
<feature type="non-terminal residue" evidence="1">
    <location>
        <position position="26"/>
    </location>
</feature>
<protein>
    <submittedName>
        <fullName evidence="1">Uncharacterized protein</fullName>
    </submittedName>
</protein>
<evidence type="ECO:0000313" key="1">
    <source>
        <dbReference type="EMBL" id="KKK93178.1"/>
    </source>
</evidence>
<reference evidence="1" key="1">
    <citation type="journal article" date="2015" name="Nature">
        <title>Complex archaea that bridge the gap between prokaryotes and eukaryotes.</title>
        <authorList>
            <person name="Spang A."/>
            <person name="Saw J.H."/>
            <person name="Jorgensen S.L."/>
            <person name="Zaremba-Niedzwiedzka K."/>
            <person name="Martijn J."/>
            <person name="Lind A.E."/>
            <person name="van Eijk R."/>
            <person name="Schleper C."/>
            <person name="Guy L."/>
            <person name="Ettema T.J."/>
        </authorList>
    </citation>
    <scope>NUCLEOTIDE SEQUENCE</scope>
</reference>
<dbReference type="AlphaFoldDB" id="A0A0F8ZHC1"/>
<comment type="caution">
    <text evidence="1">The sequence shown here is derived from an EMBL/GenBank/DDBJ whole genome shotgun (WGS) entry which is preliminary data.</text>
</comment>
<sequence>MYSVTIGFVKSLKNVAVTVGIPAVAA</sequence>